<evidence type="ECO:0000313" key="1">
    <source>
        <dbReference type="EMBL" id="PFX30911.1"/>
    </source>
</evidence>
<keyword evidence="2" id="KW-1185">Reference proteome</keyword>
<sequence>MSADTLSVTRHNNSSGKTLLDNWVEERQTEQFDKAGEVEISELHKQGHKGILTTDFNAEAERLSTVRDSYRKPETLGVRKIGLRQQLLQEELYRQVSAEVDEEFNLPPPTVEYVSTTKKDFSKEFTPIVKVPTRDHDVKTEQPATFWLERSEEVHGVSQVRTKDTPFRKNAAFSTPIDEYKDAPKPGEGWKF</sequence>
<comment type="caution">
    <text evidence="1">The sequence shown here is derived from an EMBL/GenBank/DDBJ whole genome shotgun (WGS) entry which is preliminary data.</text>
</comment>
<reference evidence="2" key="1">
    <citation type="journal article" date="2017" name="bioRxiv">
        <title>Comparative analysis of the genomes of Stylophora pistillata and Acropora digitifera provides evidence for extensive differences between species of corals.</title>
        <authorList>
            <person name="Voolstra C.R."/>
            <person name="Li Y."/>
            <person name="Liew Y.J."/>
            <person name="Baumgarten S."/>
            <person name="Zoccola D."/>
            <person name="Flot J.-F."/>
            <person name="Tambutte S."/>
            <person name="Allemand D."/>
            <person name="Aranda M."/>
        </authorList>
    </citation>
    <scope>NUCLEOTIDE SEQUENCE [LARGE SCALE GENOMIC DNA]</scope>
</reference>
<dbReference type="InterPro" id="IPR026124">
    <property type="entry name" value="Sperm-assoc_Ag8"/>
</dbReference>
<dbReference type="GO" id="GO:0005634">
    <property type="term" value="C:nucleus"/>
    <property type="evidence" value="ECO:0007669"/>
    <property type="project" value="TreeGrafter"/>
</dbReference>
<dbReference type="GO" id="GO:0008017">
    <property type="term" value="F:microtubule binding"/>
    <property type="evidence" value="ECO:0007669"/>
    <property type="project" value="InterPro"/>
</dbReference>
<dbReference type="OrthoDB" id="2120499at2759"/>
<organism evidence="1 2">
    <name type="scientific">Stylophora pistillata</name>
    <name type="common">Smooth cauliflower coral</name>
    <dbReference type="NCBI Taxonomy" id="50429"/>
    <lineage>
        <taxon>Eukaryota</taxon>
        <taxon>Metazoa</taxon>
        <taxon>Cnidaria</taxon>
        <taxon>Anthozoa</taxon>
        <taxon>Hexacorallia</taxon>
        <taxon>Scleractinia</taxon>
        <taxon>Astrocoeniina</taxon>
        <taxon>Pocilloporidae</taxon>
        <taxon>Stylophora</taxon>
    </lineage>
</organism>
<proteinExistence type="predicted"/>
<dbReference type="EMBL" id="LSMT01000043">
    <property type="protein sequence ID" value="PFX30911.1"/>
    <property type="molecule type" value="Genomic_DNA"/>
</dbReference>
<dbReference type="PANTHER" id="PTHR15510:SF5">
    <property type="entry name" value="SPERM-ASSOCIATED ANTIGEN 8"/>
    <property type="match status" value="1"/>
</dbReference>
<dbReference type="PANTHER" id="PTHR15510">
    <property type="entry name" value="SPERM-ASSOCIATED ANTIGEN 8"/>
    <property type="match status" value="1"/>
</dbReference>
<evidence type="ECO:0000313" key="2">
    <source>
        <dbReference type="Proteomes" id="UP000225706"/>
    </source>
</evidence>
<protein>
    <submittedName>
        <fullName evidence="1">Sperm-associated antigen 8</fullName>
    </submittedName>
</protein>
<dbReference type="Pfam" id="PF22584">
    <property type="entry name" value="CFAP143"/>
    <property type="match status" value="1"/>
</dbReference>
<accession>A0A2B4SLZ0</accession>
<name>A0A2B4SLZ0_STYPI</name>
<dbReference type="GO" id="GO:0045944">
    <property type="term" value="P:positive regulation of transcription by RNA polymerase II"/>
    <property type="evidence" value="ECO:0007669"/>
    <property type="project" value="TreeGrafter"/>
</dbReference>
<dbReference type="AlphaFoldDB" id="A0A2B4SLZ0"/>
<gene>
    <name evidence="1" type="primary">SPAG8</name>
    <name evidence="1" type="ORF">AWC38_SpisGene4259</name>
</gene>
<dbReference type="GO" id="GO:0005737">
    <property type="term" value="C:cytoplasm"/>
    <property type="evidence" value="ECO:0007669"/>
    <property type="project" value="TreeGrafter"/>
</dbReference>
<dbReference type="STRING" id="50429.A0A2B4SLZ0"/>
<dbReference type="Proteomes" id="UP000225706">
    <property type="component" value="Unassembled WGS sequence"/>
</dbReference>